<protein>
    <submittedName>
        <fullName evidence="2">Uncharacterized protein</fullName>
    </submittedName>
</protein>
<evidence type="ECO:0000313" key="2">
    <source>
        <dbReference type="EMBL" id="EHB88382.1"/>
    </source>
</evidence>
<organism evidence="2 3">
    <name type="scientific">Rothia mucilaginosa M508</name>
    <dbReference type="NCBI Taxonomy" id="563033"/>
    <lineage>
        <taxon>Bacteria</taxon>
        <taxon>Bacillati</taxon>
        <taxon>Actinomycetota</taxon>
        <taxon>Actinomycetes</taxon>
        <taxon>Micrococcales</taxon>
        <taxon>Micrococcaceae</taxon>
        <taxon>Rothia</taxon>
    </lineage>
</organism>
<comment type="caution">
    <text evidence="2">The sequence shown here is derived from an EMBL/GenBank/DDBJ whole genome shotgun (WGS) entry which is preliminary data.</text>
</comment>
<dbReference type="EMBL" id="ACSB01000006">
    <property type="protein sequence ID" value="EHB88382.1"/>
    <property type="molecule type" value="Genomic_DNA"/>
</dbReference>
<evidence type="ECO:0000313" key="3">
    <source>
        <dbReference type="Proteomes" id="UP000004897"/>
    </source>
</evidence>
<dbReference type="PATRIC" id="fig|563033.4.peg.682"/>
<accession>G5EQY4</accession>
<evidence type="ECO:0000256" key="1">
    <source>
        <dbReference type="SAM" id="MobiDB-lite"/>
    </source>
</evidence>
<name>G5EQY4_9MICC</name>
<dbReference type="AlphaFoldDB" id="G5EQY4"/>
<feature type="region of interest" description="Disordered" evidence="1">
    <location>
        <begin position="342"/>
        <end position="393"/>
    </location>
</feature>
<dbReference type="HOGENOM" id="CLU_471635_0_0_11"/>
<feature type="region of interest" description="Disordered" evidence="1">
    <location>
        <begin position="441"/>
        <end position="460"/>
    </location>
</feature>
<feature type="compositionally biased region" description="Basic residues" evidence="1">
    <location>
        <begin position="342"/>
        <end position="354"/>
    </location>
</feature>
<sequence>MLESIANPALPTLQIVEYRGGTTESAPSVTPVSPATSVRSGRYTLRTIPQSVLSAQPALPAAPTLRVATNGYGFEENTDASAQRHAQTPQVAAALRNAPGLAKLHAVTSESADSADQLCLWYEPLDAGTLDKLLRARTLTPAELMTLARTLHRALGSLKKVGEGRAELSAEYIALSAAGVPKLLLPDAVYCEADSLDTDQLTAAWGNYARSAAALLWQAACGHAPEPSAARVPLSLRMDSLCMGAVGTATDGAPSSEWIERLGRALEYLLDAPAQEAALAGLSSVVALVEEVPPRPLNVYLSCSERARALIPAAVEPAPVQKLSKTQKAQRYLAERLPRVKKSGMKKSGVKKSGRAATAGSKPLTPAGSPAVSFTKSPAETAPAPKHAGATGTSRLTTLRGAFTRPSVRLGVAALALGSIALPLGFTLYGQNAPATAQPVSAQSVNAAGEQTPGGTEEQNQAVQGDQILRALIDQRNQERRARGGAELTVDTAEELSRDSENIRVMAVVSAPGYRADKTEQEARKLSEDNGVTRQKVIFDLHRGEKGWEIARAEPVPA</sequence>
<gene>
    <name evidence="2" type="ORF">HMPREF0737_00694</name>
</gene>
<dbReference type="Proteomes" id="UP000004897">
    <property type="component" value="Unassembled WGS sequence"/>
</dbReference>
<proteinExistence type="predicted"/>
<reference evidence="2 3" key="1">
    <citation type="submission" date="2011-08" db="EMBL/GenBank/DDBJ databases">
        <title>The Genome Sequence of Rothia mucilaginosa M508.</title>
        <authorList>
            <consortium name="The Broad Institute Genome Sequencing Platform"/>
            <consortium name="The Broad Institute Genome Sequencing Center for Infectious Disease"/>
            <person name="Earl A."/>
            <person name="Ward D."/>
            <person name="Feldgarden M."/>
            <person name="Gevers D."/>
            <person name="Sibley C.D."/>
            <person name="Field T.R."/>
            <person name="Grinwis M."/>
            <person name="Eshaghurshan C.S."/>
            <person name="Surette M.G."/>
            <person name="Young S.K."/>
            <person name="Zeng Q."/>
            <person name="Gargeya S."/>
            <person name="Fitzgerald M."/>
            <person name="Haas B."/>
            <person name="Abouelleil A."/>
            <person name="Alvarado L."/>
            <person name="Arachchi H.M."/>
            <person name="Berlin A."/>
            <person name="Brown A."/>
            <person name="Chapman S.B."/>
            <person name="Chen Z."/>
            <person name="Dunbar C."/>
            <person name="Freedman E."/>
            <person name="Gearin G."/>
            <person name="Gellesch M."/>
            <person name="Goldberg J."/>
            <person name="Griggs A."/>
            <person name="Gujja S."/>
            <person name="Heiman D."/>
            <person name="Howarth C."/>
            <person name="Larson L."/>
            <person name="Lui A."/>
            <person name="MacDonald P.J.P."/>
            <person name="Montmayeur A."/>
            <person name="Murphy C."/>
            <person name="Neiman D."/>
            <person name="Pearson M."/>
            <person name="Priest M."/>
            <person name="Roberts A."/>
            <person name="Saif S."/>
            <person name="Shea T."/>
            <person name="Shenoy N."/>
            <person name="Sisk P."/>
            <person name="Stolte C."/>
            <person name="Sykes S."/>
            <person name="Wortman J."/>
            <person name="Nusbaum C."/>
            <person name="Birren B."/>
        </authorList>
    </citation>
    <scope>NUCLEOTIDE SEQUENCE [LARGE SCALE GENOMIC DNA]</scope>
    <source>
        <strain evidence="2 3">M508</strain>
    </source>
</reference>